<proteinExistence type="predicted"/>
<dbReference type="AlphaFoldDB" id="F7XLE2"/>
<sequence>MNRLVPGDTFRDWLVEILGERIKNKDCSVDVLKYRSTSHTVCRYRFIGEDYSVIAKFFAEPLGERKEYDAYSAMITEYNNLNRAGQFINVAKPIAVRSDFNCVLVTEYIRGKKLLWHMENRERLYDVLRSIAYMLRNLHDNTNSHYDRENEFANFHHLLDQLRLEPSIRKSFDMLLGKWWYSTLIDSEHGCMIHRDTSPLNYVISKGVPYVLDMESCWYHANCIRDIGTLCAEMKNYFQLNCGSGMKAEPYIGHFLWHYCRSEEEFYRNTRILPFFMSIGLLRTARLYRHSPYNQYLLKEALFCLKAIESKV</sequence>
<protein>
    <recommendedName>
        <fullName evidence="3">Aminoglycoside phosphotransferase</fullName>
    </recommendedName>
</protein>
<dbReference type="SUPFAM" id="SSF56112">
    <property type="entry name" value="Protein kinase-like (PK-like)"/>
    <property type="match status" value="1"/>
</dbReference>
<name>F7XLE2_METZD</name>
<dbReference type="GeneID" id="10822565"/>
<evidence type="ECO:0008006" key="3">
    <source>
        <dbReference type="Google" id="ProtNLM"/>
    </source>
</evidence>
<dbReference type="EMBL" id="CP002101">
    <property type="protein sequence ID" value="AEH60803.1"/>
    <property type="molecule type" value="Genomic_DNA"/>
</dbReference>
<dbReference type="Proteomes" id="UP000006622">
    <property type="component" value="Chromosome"/>
</dbReference>
<reference evidence="1" key="1">
    <citation type="submission" date="2010-07" db="EMBL/GenBank/DDBJ databases">
        <title>The complete genome of Methanosalsum zhilinae DSM 4017.</title>
        <authorList>
            <consortium name="US DOE Joint Genome Institute (JGI-PGF)"/>
            <person name="Lucas S."/>
            <person name="Copeland A."/>
            <person name="Lapidus A."/>
            <person name="Glavina del Rio T."/>
            <person name="Dalin E."/>
            <person name="Tice H."/>
            <person name="Bruce D."/>
            <person name="Goodwin L."/>
            <person name="Pitluck S."/>
            <person name="Kyrpides N."/>
            <person name="Mavromatis K."/>
            <person name="Ovchinnikova G."/>
            <person name="Daligault H."/>
            <person name="Detter J.C."/>
            <person name="Han C."/>
            <person name="Tapia R."/>
            <person name="Larimer F."/>
            <person name="Land M."/>
            <person name="Hauser L."/>
            <person name="Markowitz V."/>
            <person name="Cheng J.-F."/>
            <person name="Hugenholtz P."/>
            <person name="Woyke T."/>
            <person name="Wu D."/>
            <person name="Spring S."/>
            <person name="Schueler E."/>
            <person name="Brambilla E."/>
            <person name="Klenk H.-P."/>
            <person name="Eisen J.A."/>
        </authorList>
    </citation>
    <scope>NUCLEOTIDE SEQUENCE</scope>
    <source>
        <strain evidence="1">DSM 4017</strain>
    </source>
</reference>
<organism evidence="1 2">
    <name type="scientific">Methanosalsum zhilinae (strain DSM 4017 / NBRC 107636 / OCM 62 / WeN5)</name>
    <name type="common">Methanohalophilus zhilinae</name>
    <dbReference type="NCBI Taxonomy" id="679901"/>
    <lineage>
        <taxon>Archaea</taxon>
        <taxon>Methanobacteriati</taxon>
        <taxon>Methanobacteriota</taxon>
        <taxon>Stenosarchaea group</taxon>
        <taxon>Methanomicrobia</taxon>
        <taxon>Methanosarcinales</taxon>
        <taxon>Methanosarcinaceae</taxon>
        <taxon>Methanosalsum</taxon>
    </lineage>
</organism>
<gene>
    <name evidence="1" type="ordered locus">Mzhil_0943</name>
</gene>
<dbReference type="RefSeq" id="WP_013898242.1">
    <property type="nucleotide sequence ID" value="NC_015676.1"/>
</dbReference>
<keyword evidence="2" id="KW-1185">Reference proteome</keyword>
<evidence type="ECO:0000313" key="2">
    <source>
        <dbReference type="Proteomes" id="UP000006622"/>
    </source>
</evidence>
<accession>F7XLE2</accession>
<dbReference type="STRING" id="679901.Mzhil_0943"/>
<evidence type="ECO:0000313" key="1">
    <source>
        <dbReference type="EMBL" id="AEH60803.1"/>
    </source>
</evidence>
<dbReference type="KEGG" id="mzh:Mzhil_0943"/>
<dbReference type="HOGENOM" id="CLU_071272_0_0_2"/>
<dbReference type="InterPro" id="IPR011009">
    <property type="entry name" value="Kinase-like_dom_sf"/>
</dbReference>